<dbReference type="Proteomes" id="UP000233534">
    <property type="component" value="Chromosome"/>
</dbReference>
<feature type="domain" description="PPM-type phosphatase" evidence="1">
    <location>
        <begin position="12"/>
        <end position="254"/>
    </location>
</feature>
<dbReference type="Pfam" id="PF13672">
    <property type="entry name" value="PP2C_2"/>
    <property type="match status" value="1"/>
</dbReference>
<dbReference type="EMBL" id="CP025197">
    <property type="protein sequence ID" value="AUG57353.1"/>
    <property type="molecule type" value="Genomic_DNA"/>
</dbReference>
<proteinExistence type="predicted"/>
<organism evidence="2 3">
    <name type="scientific">Acetivibrio saccincola</name>
    <dbReference type="NCBI Taxonomy" id="1677857"/>
    <lineage>
        <taxon>Bacteria</taxon>
        <taxon>Bacillati</taxon>
        <taxon>Bacillota</taxon>
        <taxon>Clostridia</taxon>
        <taxon>Eubacteriales</taxon>
        <taxon>Oscillospiraceae</taxon>
        <taxon>Acetivibrio</taxon>
    </lineage>
</organism>
<accession>A0A2K9EHD0</accession>
<dbReference type="SUPFAM" id="SSF81606">
    <property type="entry name" value="PP2C-like"/>
    <property type="match status" value="1"/>
</dbReference>
<dbReference type="InterPro" id="IPR001932">
    <property type="entry name" value="PPM-type_phosphatase-like_dom"/>
</dbReference>
<evidence type="ECO:0000313" key="2">
    <source>
        <dbReference type="EMBL" id="AUG57353.1"/>
    </source>
</evidence>
<dbReference type="PANTHER" id="PTHR47992">
    <property type="entry name" value="PROTEIN PHOSPHATASE"/>
    <property type="match status" value="1"/>
</dbReference>
<gene>
    <name evidence="2" type="primary">stp2</name>
    <name evidence="2" type="ORF">HVS_07180</name>
</gene>
<dbReference type="NCBIfam" id="NF033484">
    <property type="entry name" value="Stp1_PP2C_phos"/>
    <property type="match status" value="1"/>
</dbReference>
<dbReference type="PROSITE" id="PS51746">
    <property type="entry name" value="PPM_2"/>
    <property type="match status" value="1"/>
</dbReference>
<dbReference type="KEGG" id="hsc:HVS_07180"/>
<dbReference type="SMART" id="SM00331">
    <property type="entry name" value="PP2C_SIG"/>
    <property type="match status" value="1"/>
</dbReference>
<dbReference type="SMART" id="SM00332">
    <property type="entry name" value="PP2Cc"/>
    <property type="match status" value="1"/>
</dbReference>
<name>A0A2K9EHD0_9FIRM</name>
<dbReference type="AlphaFoldDB" id="A0A2K9EHD0"/>
<dbReference type="CDD" id="cd00143">
    <property type="entry name" value="PP2Cc"/>
    <property type="match status" value="1"/>
</dbReference>
<sequence length="255" mass="28290">MYNVRLGSGIVRFAAISDKGIVRDVNEDSYRIITGQDGVPDTFIIADGMGGHSSGDVASNMAVDFAKDYILNNPEIFSSEDSVLEGIRNLIEEANRAIYEKASQSKETLGMGTTFILTVVLKDKLYIGHVGDSRLYLIRDNTIKKLTTDHSYIEELILNGSITREEAKNHPKKNIITRALGCNETILVDTLTSPVNKDDIFVLCTDGLTNMLSEYKIMEIILKNDDLNYSCNELVRLANEKGGEDNITVIIMKKS</sequence>
<keyword evidence="3" id="KW-1185">Reference proteome</keyword>
<dbReference type="GO" id="GO:0004722">
    <property type="term" value="F:protein serine/threonine phosphatase activity"/>
    <property type="evidence" value="ECO:0007669"/>
    <property type="project" value="UniProtKB-EC"/>
</dbReference>
<protein>
    <submittedName>
        <fullName evidence="2">Serine/threonine phosphatase stp</fullName>
        <ecNumber evidence="2">3.1.3.16</ecNumber>
    </submittedName>
</protein>
<reference evidence="2 3" key="1">
    <citation type="submission" date="2017-12" db="EMBL/GenBank/DDBJ databases">
        <title>Complete genome sequence of Herbivorax saccincola GGR1, a novel Cellulosome-producing hydrolytic bacterium in a thermophilic biogas plant, established by Illumina and Nanopore MinION sequencing.</title>
        <authorList>
            <person name="Pechtl A."/>
            <person name="Ruckert C."/>
            <person name="Koeck D.E."/>
            <person name="Maus I."/>
            <person name="Winkler A."/>
            <person name="Kalinowski J."/>
            <person name="Puhler A."/>
            <person name="Schwarz W.W."/>
            <person name="Zverlov V.V."/>
            <person name="Schluter A."/>
            <person name="Liebl W."/>
        </authorList>
    </citation>
    <scope>NUCLEOTIDE SEQUENCE [LARGE SCALE GENOMIC DNA]</scope>
    <source>
        <strain evidence="3">SR1</strain>
    </source>
</reference>
<evidence type="ECO:0000313" key="3">
    <source>
        <dbReference type="Proteomes" id="UP000233534"/>
    </source>
</evidence>
<dbReference type="InterPro" id="IPR015655">
    <property type="entry name" value="PP2C"/>
</dbReference>
<dbReference type="EC" id="3.1.3.16" evidence="2"/>
<dbReference type="Gene3D" id="3.60.40.10">
    <property type="entry name" value="PPM-type phosphatase domain"/>
    <property type="match status" value="1"/>
</dbReference>
<keyword evidence="2" id="KW-0378">Hydrolase</keyword>
<evidence type="ECO:0000259" key="1">
    <source>
        <dbReference type="PROSITE" id="PS51746"/>
    </source>
</evidence>
<dbReference type="RefSeq" id="WP_242971707.1">
    <property type="nucleotide sequence ID" value="NZ_CP025197.1"/>
</dbReference>
<dbReference type="InterPro" id="IPR036457">
    <property type="entry name" value="PPM-type-like_dom_sf"/>
</dbReference>